<dbReference type="OrthoDB" id="2847640at2759"/>
<protein>
    <recommendedName>
        <fullName evidence="3">F-box domain-containing protein</fullName>
    </recommendedName>
</protein>
<dbReference type="EMBL" id="ML213616">
    <property type="protein sequence ID" value="TFK36087.1"/>
    <property type="molecule type" value="Genomic_DNA"/>
</dbReference>
<dbReference type="Proteomes" id="UP000308652">
    <property type="component" value="Unassembled WGS sequence"/>
</dbReference>
<evidence type="ECO:0000313" key="2">
    <source>
        <dbReference type="Proteomes" id="UP000308652"/>
    </source>
</evidence>
<proteinExistence type="predicted"/>
<evidence type="ECO:0000313" key="1">
    <source>
        <dbReference type="EMBL" id="TFK36087.1"/>
    </source>
</evidence>
<dbReference type="AlphaFoldDB" id="A0A5C3LU54"/>
<reference evidence="1 2" key="1">
    <citation type="journal article" date="2019" name="Nat. Ecol. Evol.">
        <title>Megaphylogeny resolves global patterns of mushroom evolution.</title>
        <authorList>
            <person name="Varga T."/>
            <person name="Krizsan K."/>
            <person name="Foldi C."/>
            <person name="Dima B."/>
            <person name="Sanchez-Garcia M."/>
            <person name="Sanchez-Ramirez S."/>
            <person name="Szollosi G.J."/>
            <person name="Szarkandi J.G."/>
            <person name="Papp V."/>
            <person name="Albert L."/>
            <person name="Andreopoulos W."/>
            <person name="Angelini C."/>
            <person name="Antonin V."/>
            <person name="Barry K.W."/>
            <person name="Bougher N.L."/>
            <person name="Buchanan P."/>
            <person name="Buyck B."/>
            <person name="Bense V."/>
            <person name="Catcheside P."/>
            <person name="Chovatia M."/>
            <person name="Cooper J."/>
            <person name="Damon W."/>
            <person name="Desjardin D."/>
            <person name="Finy P."/>
            <person name="Geml J."/>
            <person name="Haridas S."/>
            <person name="Hughes K."/>
            <person name="Justo A."/>
            <person name="Karasinski D."/>
            <person name="Kautmanova I."/>
            <person name="Kiss B."/>
            <person name="Kocsube S."/>
            <person name="Kotiranta H."/>
            <person name="LaButti K.M."/>
            <person name="Lechner B.E."/>
            <person name="Liimatainen K."/>
            <person name="Lipzen A."/>
            <person name="Lukacs Z."/>
            <person name="Mihaltcheva S."/>
            <person name="Morgado L.N."/>
            <person name="Niskanen T."/>
            <person name="Noordeloos M.E."/>
            <person name="Ohm R.A."/>
            <person name="Ortiz-Santana B."/>
            <person name="Ovrebo C."/>
            <person name="Racz N."/>
            <person name="Riley R."/>
            <person name="Savchenko A."/>
            <person name="Shiryaev A."/>
            <person name="Soop K."/>
            <person name="Spirin V."/>
            <person name="Szebenyi C."/>
            <person name="Tomsovsky M."/>
            <person name="Tulloss R.E."/>
            <person name="Uehling J."/>
            <person name="Grigoriev I.V."/>
            <person name="Vagvolgyi C."/>
            <person name="Papp T."/>
            <person name="Martin F.M."/>
            <person name="Miettinen O."/>
            <person name="Hibbett D.S."/>
            <person name="Nagy L.G."/>
        </authorList>
    </citation>
    <scope>NUCLEOTIDE SEQUENCE [LARGE SCALE GENOMIC DNA]</scope>
    <source>
        <strain evidence="1 2">CBS 166.37</strain>
    </source>
</reference>
<name>A0A5C3LU54_9AGAR</name>
<sequence>MQHETSGGKDSRINIPDINIRLPSEIFYEVLTLALAHITSSIGEINTTTPLALGAVCSWWRGIIWASPLLWTDIKLHISGSRRAETQLSLLRDWISRTHGQLLSVTIRADPSVGQMENPYRDCISDILRLISKISSQWRAIDMDFPMYRAVRASLSFSGLPNLVSASLCASSKSDGLPFLFFMQFSDAPQLRELVLDGAEAVKRAQILDWKQVEYIHINSCNDYQCPLLLRVTHNARHLKFENIFPMHTSFSLPLLIHDAETVEILTDKPDLPISLISRFTFRSLLDLRILLSCEANRLFLPPIIALITRSSCPLESLTLKFGCTIPFEEDLIELLRMTTSLTSLNLILPASNRETIASGLSERFFKSLYPAESAFVQILPNLQTLIYEGPLLVSSETLQETLKNRWSPSDASSRIKTNPNANYISRLNTVSIKSYNSLGVQDDCVLALKALRDEGMQISITMNGETCC</sequence>
<gene>
    <name evidence="1" type="ORF">BDQ12DRAFT_725390</name>
</gene>
<organism evidence="1 2">
    <name type="scientific">Crucibulum laeve</name>
    <dbReference type="NCBI Taxonomy" id="68775"/>
    <lineage>
        <taxon>Eukaryota</taxon>
        <taxon>Fungi</taxon>
        <taxon>Dikarya</taxon>
        <taxon>Basidiomycota</taxon>
        <taxon>Agaricomycotina</taxon>
        <taxon>Agaricomycetes</taxon>
        <taxon>Agaricomycetidae</taxon>
        <taxon>Agaricales</taxon>
        <taxon>Agaricineae</taxon>
        <taxon>Nidulariaceae</taxon>
        <taxon>Crucibulum</taxon>
    </lineage>
</organism>
<dbReference type="STRING" id="68775.A0A5C3LU54"/>
<accession>A0A5C3LU54</accession>
<keyword evidence="2" id="KW-1185">Reference proteome</keyword>
<evidence type="ECO:0008006" key="3">
    <source>
        <dbReference type="Google" id="ProtNLM"/>
    </source>
</evidence>